<dbReference type="InterPro" id="IPR043573">
    <property type="entry name" value="Fig4-like"/>
</dbReference>
<keyword evidence="3" id="KW-0378">Hydrolase</keyword>
<comment type="caution">
    <text evidence="9">The sequence shown here is derived from an EMBL/GenBank/DDBJ whole genome shotgun (WGS) entry which is preliminary data.</text>
</comment>
<dbReference type="EMBL" id="JACTNZ010000005">
    <property type="protein sequence ID" value="KAG5549877.1"/>
    <property type="molecule type" value="Genomic_DNA"/>
</dbReference>
<dbReference type="GO" id="GO:0043813">
    <property type="term" value="F:phosphatidylinositol-3,5-bisphosphate 5-phosphatase activity"/>
    <property type="evidence" value="ECO:0007669"/>
    <property type="project" value="InterPro"/>
</dbReference>
<comment type="catalytic activity">
    <reaction evidence="5">
        <text>a 1,2-diacyl-sn-glycero-3-phospho-(1D-myo-inositol-3,5-bisphosphate) + H2O = a 1,2-diacyl-sn-glycero-3-phospho-(1D-myo-inositol-3-phosphate) + phosphate</text>
        <dbReference type="Rhea" id="RHEA:32955"/>
        <dbReference type="ChEBI" id="CHEBI:15377"/>
        <dbReference type="ChEBI" id="CHEBI:43474"/>
        <dbReference type="ChEBI" id="CHEBI:57923"/>
        <dbReference type="ChEBI" id="CHEBI:58088"/>
    </reaction>
</comment>
<accession>A0AAV6KBK9</accession>
<evidence type="ECO:0000256" key="3">
    <source>
        <dbReference type="ARBA" id="ARBA00022801"/>
    </source>
</evidence>
<protein>
    <recommendedName>
        <fullName evidence="8">SAC domain-containing protein</fullName>
    </recommendedName>
</protein>
<dbReference type="AlphaFoldDB" id="A0AAV6KBK9"/>
<keyword evidence="2" id="KW-0926">Vacuole</keyword>
<gene>
    <name evidence="9" type="ORF">RHGRI_014995</name>
</gene>
<evidence type="ECO:0000256" key="1">
    <source>
        <dbReference type="ARBA" id="ARBA00004148"/>
    </source>
</evidence>
<feature type="region of interest" description="Disordered" evidence="7">
    <location>
        <begin position="81"/>
        <end position="100"/>
    </location>
</feature>
<comment type="subunit">
    <text evidence="6">Component of the PI(3,5)P2 regulatory complex at least composed of ATG18, SAC/FIG4, FAB1 and VAC14.</text>
</comment>
<evidence type="ECO:0000256" key="5">
    <source>
        <dbReference type="ARBA" id="ARBA00023337"/>
    </source>
</evidence>
<sequence length="248" mass="27711">MEESAEWRLRYDEEVERSRKCAAELIEVSLFIPDAINWTSSRSRGQYRSFYGSITSHVSSSRANVVLALVDAETSEAWNVAAADHSPTRDSDIDLEEHGDNEDVDSLEVKLRGANSLANGNQSLNASMFQKGVLWTNCIDRLDRTNVAQYAYGLAALGKQLRALGVLDTTKIDIDDPIADEFIYSLSEGVNGKQQPNPRNSLELFNSTAAMPTGVRRSKMRLMCHFSKDPYLIEIFSVKEAHQCQART</sequence>
<comment type="subcellular location">
    <subcellularLocation>
        <location evidence="1">Vacuole membrane</location>
        <topology evidence="1">Peripheral membrane protein</topology>
    </subcellularLocation>
</comment>
<evidence type="ECO:0000259" key="8">
    <source>
        <dbReference type="PROSITE" id="PS50275"/>
    </source>
</evidence>
<keyword evidence="4" id="KW-0472">Membrane</keyword>
<dbReference type="PROSITE" id="PS50275">
    <property type="entry name" value="SAC"/>
    <property type="match status" value="1"/>
</dbReference>
<organism evidence="9 10">
    <name type="scientific">Rhododendron griersonianum</name>
    <dbReference type="NCBI Taxonomy" id="479676"/>
    <lineage>
        <taxon>Eukaryota</taxon>
        <taxon>Viridiplantae</taxon>
        <taxon>Streptophyta</taxon>
        <taxon>Embryophyta</taxon>
        <taxon>Tracheophyta</taxon>
        <taxon>Spermatophyta</taxon>
        <taxon>Magnoliopsida</taxon>
        <taxon>eudicotyledons</taxon>
        <taxon>Gunneridae</taxon>
        <taxon>Pentapetalae</taxon>
        <taxon>asterids</taxon>
        <taxon>Ericales</taxon>
        <taxon>Ericaceae</taxon>
        <taxon>Ericoideae</taxon>
        <taxon>Rhodoreae</taxon>
        <taxon>Rhododendron</taxon>
    </lineage>
</organism>
<dbReference type="InterPro" id="IPR002013">
    <property type="entry name" value="SAC_dom"/>
</dbReference>
<dbReference type="PANTHER" id="PTHR45738">
    <property type="entry name" value="POLYPHOSPHOINOSITIDE PHOSPHATASE"/>
    <property type="match status" value="1"/>
</dbReference>
<evidence type="ECO:0000256" key="4">
    <source>
        <dbReference type="ARBA" id="ARBA00023136"/>
    </source>
</evidence>
<evidence type="ECO:0000256" key="6">
    <source>
        <dbReference type="ARBA" id="ARBA00023464"/>
    </source>
</evidence>
<proteinExistence type="predicted"/>
<evidence type="ECO:0000256" key="7">
    <source>
        <dbReference type="SAM" id="MobiDB-lite"/>
    </source>
</evidence>
<keyword evidence="10" id="KW-1185">Reference proteome</keyword>
<evidence type="ECO:0000256" key="2">
    <source>
        <dbReference type="ARBA" id="ARBA00022554"/>
    </source>
</evidence>
<dbReference type="Proteomes" id="UP000823749">
    <property type="component" value="Chromosome 5"/>
</dbReference>
<feature type="compositionally biased region" description="Basic and acidic residues" evidence="7">
    <location>
        <begin position="86"/>
        <end position="98"/>
    </location>
</feature>
<name>A0AAV6KBK9_9ERIC</name>
<evidence type="ECO:0000313" key="9">
    <source>
        <dbReference type="EMBL" id="KAG5549877.1"/>
    </source>
</evidence>
<feature type="domain" description="SAC" evidence="8">
    <location>
        <begin position="129"/>
        <end position="175"/>
    </location>
</feature>
<dbReference type="GO" id="GO:0046856">
    <property type="term" value="P:phosphatidylinositol dephosphorylation"/>
    <property type="evidence" value="ECO:0007669"/>
    <property type="project" value="InterPro"/>
</dbReference>
<evidence type="ECO:0000313" key="10">
    <source>
        <dbReference type="Proteomes" id="UP000823749"/>
    </source>
</evidence>
<dbReference type="GO" id="GO:0005774">
    <property type="term" value="C:vacuolar membrane"/>
    <property type="evidence" value="ECO:0007669"/>
    <property type="project" value="UniProtKB-SubCell"/>
</dbReference>
<dbReference type="PANTHER" id="PTHR45738:SF25">
    <property type="entry name" value="PHOSPHOINOSITIDE PHOSPHATASE SAC3-RELATED"/>
    <property type="match status" value="1"/>
</dbReference>
<reference evidence="9" key="1">
    <citation type="submission" date="2020-08" db="EMBL/GenBank/DDBJ databases">
        <title>Plant Genome Project.</title>
        <authorList>
            <person name="Zhang R.-G."/>
        </authorList>
    </citation>
    <scope>NUCLEOTIDE SEQUENCE</scope>
    <source>
        <strain evidence="9">WSP0</strain>
        <tissue evidence="9">Leaf</tissue>
    </source>
</reference>